<evidence type="ECO:0008006" key="3">
    <source>
        <dbReference type="Google" id="ProtNLM"/>
    </source>
</evidence>
<proteinExistence type="predicted"/>
<dbReference type="AlphaFoldDB" id="A0A2K0WJA1"/>
<evidence type="ECO:0000313" key="1">
    <source>
        <dbReference type="EMBL" id="PNP82366.1"/>
    </source>
</evidence>
<comment type="caution">
    <text evidence="1">The sequence shown here is derived from an EMBL/GenBank/DDBJ whole genome shotgun (WGS) entry which is preliminary data.</text>
</comment>
<accession>A0A2K0WJA1</accession>
<protein>
    <recommendedName>
        <fullName evidence="3">NACHT domain-containing protein</fullName>
    </recommendedName>
</protein>
<keyword evidence="2" id="KW-1185">Reference proteome</keyword>
<gene>
    <name evidence="1" type="ORF">FNYG_04301</name>
</gene>
<dbReference type="OrthoDB" id="10445030at2759"/>
<sequence>MLKDPTLKDAVLVVDALDECITDRSQLLDFVI</sequence>
<reference evidence="1 2" key="1">
    <citation type="submission" date="2017-06" db="EMBL/GenBank/DDBJ databases">
        <title>Genome of Fusarium nygamai isolate CS10214.</title>
        <authorList>
            <person name="Gardiner D.M."/>
            <person name="Obanor F."/>
            <person name="Kazan K."/>
        </authorList>
    </citation>
    <scope>NUCLEOTIDE SEQUENCE [LARGE SCALE GENOMIC DNA]</scope>
    <source>
        <strain evidence="1 2">CS10214</strain>
    </source>
</reference>
<dbReference type="EMBL" id="MTQA01000059">
    <property type="protein sequence ID" value="PNP82366.1"/>
    <property type="molecule type" value="Genomic_DNA"/>
</dbReference>
<evidence type="ECO:0000313" key="2">
    <source>
        <dbReference type="Proteomes" id="UP000236664"/>
    </source>
</evidence>
<name>A0A2K0WJA1_GIBNY</name>
<dbReference type="Proteomes" id="UP000236664">
    <property type="component" value="Unassembled WGS sequence"/>
</dbReference>
<organism evidence="1 2">
    <name type="scientific">Gibberella nygamai</name>
    <name type="common">Bean root rot disease fungus</name>
    <name type="synonym">Fusarium nygamai</name>
    <dbReference type="NCBI Taxonomy" id="42673"/>
    <lineage>
        <taxon>Eukaryota</taxon>
        <taxon>Fungi</taxon>
        <taxon>Dikarya</taxon>
        <taxon>Ascomycota</taxon>
        <taxon>Pezizomycotina</taxon>
        <taxon>Sordariomycetes</taxon>
        <taxon>Hypocreomycetidae</taxon>
        <taxon>Hypocreales</taxon>
        <taxon>Nectriaceae</taxon>
        <taxon>Fusarium</taxon>
        <taxon>Fusarium fujikuroi species complex</taxon>
    </lineage>
</organism>